<dbReference type="AlphaFoldDB" id="A0A061JDI4"/>
<dbReference type="CDD" id="cd23767">
    <property type="entry name" value="IQCD"/>
    <property type="match status" value="1"/>
</dbReference>
<dbReference type="SMART" id="SM00015">
    <property type="entry name" value="IQ"/>
    <property type="match status" value="1"/>
</dbReference>
<evidence type="ECO:0000313" key="3">
    <source>
        <dbReference type="Proteomes" id="UP000031737"/>
    </source>
</evidence>
<dbReference type="Pfam" id="PF00612">
    <property type="entry name" value="IQ"/>
    <property type="match status" value="1"/>
</dbReference>
<proteinExistence type="predicted"/>
<dbReference type="Proteomes" id="UP000031737">
    <property type="component" value="Unassembled WGS sequence"/>
</dbReference>
<evidence type="ECO:0000256" key="1">
    <source>
        <dbReference type="SAM" id="MobiDB-lite"/>
    </source>
</evidence>
<dbReference type="InterPro" id="IPR000048">
    <property type="entry name" value="IQ_motif_EF-hand-BS"/>
</dbReference>
<accession>A0A061JDI4</accession>
<feature type="region of interest" description="Disordered" evidence="1">
    <location>
        <begin position="425"/>
        <end position="444"/>
    </location>
</feature>
<comment type="caution">
    <text evidence="2">The sequence shown here is derived from an EMBL/GenBank/DDBJ whole genome shotgun (WGS) entry which is preliminary data.</text>
</comment>
<reference evidence="2 3" key="1">
    <citation type="submission" date="2013-07" db="EMBL/GenBank/DDBJ databases">
        <authorList>
            <person name="Stoco P.H."/>
            <person name="Wagner G."/>
            <person name="Gerber A."/>
            <person name="Zaha A."/>
            <person name="Thompson C."/>
            <person name="Bartholomeu D.C."/>
            <person name="Luckemeyer D.D."/>
            <person name="Bahia D."/>
            <person name="Loreto E."/>
            <person name="Prestes E.B."/>
            <person name="Lima F.M."/>
            <person name="Rodrigues-Luiz G."/>
            <person name="Vallejo G.A."/>
            <person name="Filho J.F."/>
            <person name="Monteiro K.M."/>
            <person name="Tyler K.M."/>
            <person name="de Almeida L.G."/>
            <person name="Ortiz M.F."/>
            <person name="Siervo M.A."/>
            <person name="de Moraes M.H."/>
            <person name="Cunha O.L."/>
            <person name="Mendonca-Neto R."/>
            <person name="Silva R."/>
            <person name="Teixeira S.M."/>
            <person name="Murta S.M."/>
            <person name="Sincero T.C."/>
            <person name="Mendes T.A."/>
            <person name="Urmenyi T.P."/>
            <person name="Silva V.G."/>
            <person name="da Rocha W.D."/>
            <person name="Andersson B."/>
            <person name="Romanha A.J."/>
            <person name="Steindel M."/>
            <person name="de Vasconcelos A.T."/>
            <person name="Grisard E.C."/>
        </authorList>
    </citation>
    <scope>NUCLEOTIDE SEQUENCE [LARGE SCALE GENOMIC DNA]</scope>
    <source>
        <strain evidence="2 3">SC58</strain>
    </source>
</reference>
<keyword evidence="3" id="KW-1185">Reference proteome</keyword>
<dbReference type="OrthoDB" id="241982at2759"/>
<name>A0A061JDI4_TRYRA</name>
<dbReference type="VEuPathDB" id="TriTrypDB:TRSC58_00826"/>
<dbReference type="EMBL" id="AUPL01000826">
    <property type="protein sequence ID" value="ESL11422.1"/>
    <property type="molecule type" value="Genomic_DNA"/>
</dbReference>
<sequence>MNPLVKKLKKVPNAVLTARVRRRENEDAIFLCVSQLLQSQAAIRIQALYRGYRLRKNAPTLLPLCEPISDTACWVEDIPASVPALLRRSVERLSRTHGELFGNYAVSCPPSPRCVTVLKPSRKVLKKEVDNEVDSETESWEEESVFLPLKRQTQPPPHFNVLRRLMECEFLSRCNTIDYALSIQQDCSGLSVLQRHAYDCYKSSVLNLMHIAFLELYHRDMLPATVLGFSEYMQRLHRPVFGWLSAPHLFSRVTLRRSEGNTLVPTVLCERQVMETERVLLIRAYGVGALFAPSCSLQLEQQESSPREDQSLDDMSPSFLSEMTKMESRDVWVCKEVHAAPAFLSELLWEGALRDASHNLRESKVAWWSLQPDPSVYINGEPLVSVPRHELQEVQGRPRFDEHVVRIEETRQGLKAVAQVSPSSALKGAPRVDPQRGSYGSVSDGLSTTALEGKGVAKPTTNMRPPALDEASYVSTFGGSLLWEDFHLAQLLNQDRSLYPAECLQMYSSTNVSGPYGVPIVHATQQPLVVVPIGEWQRRASCSLHDSTCLAGMSSSGNQSFRQSRSHQRESWCKVLDISRKHSPVVDRYQMSWNASNITLSRRNFCTSPGSTYRHDREPHANSVSVSEAETVDAVARRVAERVLNEGNFVHERPWITPVCGRAWVTVFEQFVSKCLSQLREGYAIVLAVGDPSQLMLFNALCLLKHSMQLQKITPEEPVDAAGFGLFPKKRPFLASTLLSDDTTSCLSFMHDFYKCVGELVKHSDVSVEEIEYVVLKVMQENSPGGLAFLNEISTLMKSAEQEKNSRILVDTILAIVQRVELYSWLLLFQAFLTSPAVAGVFEEHSTAVFPSFTAFVDDAALIAWMERIDPWINTPGKSPDPFHLRYSNGLRRWDDRNYIFSGAL</sequence>
<organism evidence="2 3">
    <name type="scientific">Trypanosoma rangeli SC58</name>
    <dbReference type="NCBI Taxonomy" id="429131"/>
    <lineage>
        <taxon>Eukaryota</taxon>
        <taxon>Discoba</taxon>
        <taxon>Euglenozoa</taxon>
        <taxon>Kinetoplastea</taxon>
        <taxon>Metakinetoplastina</taxon>
        <taxon>Trypanosomatida</taxon>
        <taxon>Trypanosomatidae</taxon>
        <taxon>Trypanosoma</taxon>
        <taxon>Herpetosoma</taxon>
    </lineage>
</organism>
<dbReference type="PROSITE" id="PS50096">
    <property type="entry name" value="IQ"/>
    <property type="match status" value="1"/>
</dbReference>
<gene>
    <name evidence="2" type="ORF">TRSC58_00826</name>
</gene>
<evidence type="ECO:0000313" key="2">
    <source>
        <dbReference type="EMBL" id="ESL11422.1"/>
    </source>
</evidence>
<protein>
    <submittedName>
        <fullName evidence="2">Uncharacterized protein</fullName>
    </submittedName>
</protein>